<evidence type="ECO:0000313" key="2">
    <source>
        <dbReference type="EMBL" id="KAK1623448.1"/>
    </source>
</evidence>
<keyword evidence="3" id="KW-1185">Reference proteome</keyword>
<sequence>MHRTPLSLASLSHDSSTDPSSIIPSRRLEISIASAIQNILRLTYPSFSRTTDHLTFGFDQHQTPMPCSLFRGAPAPAPAFLYVDLSGIRKARQASLEHICCSFPSQRTSRATASLYAKRLAEITPADPTRDPYVAGLSIAIAQSQCLRLADDASSLDSLQPCPQEPSTSLLIPSSHLPPPRIIASELRRFPTGCAHLFSRDRCRKHAREVRSVLEIRTIQTISMD</sequence>
<comment type="caution">
    <text evidence="2">The sequence shown here is derived from an EMBL/GenBank/DDBJ whole genome shotgun (WGS) entry which is preliminary data.</text>
</comment>
<feature type="compositionally biased region" description="Low complexity" evidence="1">
    <location>
        <begin position="10"/>
        <end position="21"/>
    </location>
</feature>
<accession>A0AAJ0EB83</accession>
<dbReference type="Proteomes" id="UP001243989">
    <property type="component" value="Unassembled WGS sequence"/>
</dbReference>
<evidence type="ECO:0000256" key="1">
    <source>
        <dbReference type="SAM" id="MobiDB-lite"/>
    </source>
</evidence>
<dbReference type="GeneID" id="85479609"/>
<protein>
    <submittedName>
        <fullName evidence="2">Uncharacterized protein</fullName>
    </submittedName>
</protein>
<organism evidence="2 3">
    <name type="scientific">Colletotrichum phormii</name>
    <dbReference type="NCBI Taxonomy" id="359342"/>
    <lineage>
        <taxon>Eukaryota</taxon>
        <taxon>Fungi</taxon>
        <taxon>Dikarya</taxon>
        <taxon>Ascomycota</taxon>
        <taxon>Pezizomycotina</taxon>
        <taxon>Sordariomycetes</taxon>
        <taxon>Hypocreomycetidae</taxon>
        <taxon>Glomerellales</taxon>
        <taxon>Glomerellaceae</taxon>
        <taxon>Colletotrichum</taxon>
        <taxon>Colletotrichum acutatum species complex</taxon>
    </lineage>
</organism>
<evidence type="ECO:0000313" key="3">
    <source>
        <dbReference type="Proteomes" id="UP001243989"/>
    </source>
</evidence>
<feature type="region of interest" description="Disordered" evidence="1">
    <location>
        <begin position="1"/>
        <end position="21"/>
    </location>
</feature>
<dbReference type="AlphaFoldDB" id="A0AAJ0EB83"/>
<reference evidence="2" key="1">
    <citation type="submission" date="2021-06" db="EMBL/GenBank/DDBJ databases">
        <title>Comparative genomics, transcriptomics and evolutionary studies reveal genomic signatures of adaptation to plant cell wall in hemibiotrophic fungi.</title>
        <authorList>
            <consortium name="DOE Joint Genome Institute"/>
            <person name="Baroncelli R."/>
            <person name="Diaz J.F."/>
            <person name="Benocci T."/>
            <person name="Peng M."/>
            <person name="Battaglia E."/>
            <person name="Haridas S."/>
            <person name="Andreopoulos W."/>
            <person name="Labutti K."/>
            <person name="Pangilinan J."/>
            <person name="Floch G.L."/>
            <person name="Makela M.R."/>
            <person name="Henrissat B."/>
            <person name="Grigoriev I.V."/>
            <person name="Crouch J.A."/>
            <person name="De Vries R.P."/>
            <person name="Sukno S.A."/>
            <person name="Thon M.R."/>
        </authorList>
    </citation>
    <scope>NUCLEOTIDE SEQUENCE</scope>
    <source>
        <strain evidence="2">CBS 102054</strain>
    </source>
</reference>
<dbReference type="RefSeq" id="XP_060439443.1">
    <property type="nucleotide sequence ID" value="XM_060594747.1"/>
</dbReference>
<dbReference type="EMBL" id="JAHMHQ010000029">
    <property type="protein sequence ID" value="KAK1623448.1"/>
    <property type="molecule type" value="Genomic_DNA"/>
</dbReference>
<name>A0AAJ0EB83_9PEZI</name>
<proteinExistence type="predicted"/>
<gene>
    <name evidence="2" type="ORF">BDP81DRAFT_475708</name>
</gene>